<name>A0A9R1UC52_LACSA</name>
<proteinExistence type="predicted"/>
<dbReference type="AlphaFoldDB" id="A0A9R1UC52"/>
<dbReference type="EMBL" id="NBSK02000012">
    <property type="protein sequence ID" value="KAJ0184426.1"/>
    <property type="molecule type" value="Genomic_DNA"/>
</dbReference>
<reference evidence="1 2" key="1">
    <citation type="journal article" date="2017" name="Nat. Commun.">
        <title>Genome assembly with in vitro proximity ligation data and whole-genome triplication in lettuce.</title>
        <authorList>
            <person name="Reyes-Chin-Wo S."/>
            <person name="Wang Z."/>
            <person name="Yang X."/>
            <person name="Kozik A."/>
            <person name="Arikit S."/>
            <person name="Song C."/>
            <person name="Xia L."/>
            <person name="Froenicke L."/>
            <person name="Lavelle D.O."/>
            <person name="Truco M.J."/>
            <person name="Xia R."/>
            <person name="Zhu S."/>
            <person name="Xu C."/>
            <person name="Xu H."/>
            <person name="Xu X."/>
            <person name="Cox K."/>
            <person name="Korf I."/>
            <person name="Meyers B.C."/>
            <person name="Michelmore R.W."/>
        </authorList>
    </citation>
    <scope>NUCLEOTIDE SEQUENCE [LARGE SCALE GENOMIC DNA]</scope>
    <source>
        <strain evidence="2">cv. Salinas</strain>
        <tissue evidence="1">Seedlings</tissue>
    </source>
</reference>
<protein>
    <submittedName>
        <fullName evidence="1">Uncharacterized protein</fullName>
    </submittedName>
</protein>
<organism evidence="1 2">
    <name type="scientific">Lactuca sativa</name>
    <name type="common">Garden lettuce</name>
    <dbReference type="NCBI Taxonomy" id="4236"/>
    <lineage>
        <taxon>Eukaryota</taxon>
        <taxon>Viridiplantae</taxon>
        <taxon>Streptophyta</taxon>
        <taxon>Embryophyta</taxon>
        <taxon>Tracheophyta</taxon>
        <taxon>Spermatophyta</taxon>
        <taxon>Magnoliopsida</taxon>
        <taxon>eudicotyledons</taxon>
        <taxon>Gunneridae</taxon>
        <taxon>Pentapetalae</taxon>
        <taxon>asterids</taxon>
        <taxon>campanulids</taxon>
        <taxon>Asterales</taxon>
        <taxon>Asteraceae</taxon>
        <taxon>Cichorioideae</taxon>
        <taxon>Cichorieae</taxon>
        <taxon>Lactucinae</taxon>
        <taxon>Lactuca</taxon>
    </lineage>
</organism>
<accession>A0A9R1UC52</accession>
<gene>
    <name evidence="1" type="ORF">LSAT_V11C000506700</name>
</gene>
<evidence type="ECO:0000313" key="1">
    <source>
        <dbReference type="EMBL" id="KAJ0184426.1"/>
    </source>
</evidence>
<keyword evidence="2" id="KW-1185">Reference proteome</keyword>
<dbReference type="Proteomes" id="UP000235145">
    <property type="component" value="Unassembled WGS sequence"/>
</dbReference>
<comment type="caution">
    <text evidence="1">The sequence shown here is derived from an EMBL/GenBank/DDBJ whole genome shotgun (WGS) entry which is preliminary data.</text>
</comment>
<sequence>MWNSRMKQCSTKLCINCRHFCCGTQDLSNSHQSFVKLQRLLLLWNSRIKQCSSMLFLKCIDLYCGTQKSNNARTQELNNAY</sequence>
<evidence type="ECO:0000313" key="2">
    <source>
        <dbReference type="Proteomes" id="UP000235145"/>
    </source>
</evidence>